<name>A0A923IY19_9ACTO</name>
<dbReference type="Proteomes" id="UP000617426">
    <property type="component" value="Unassembled WGS sequence"/>
</dbReference>
<reference evidence="2" key="1">
    <citation type="submission" date="2020-08" db="EMBL/GenBank/DDBJ databases">
        <title>Sequencing the genomes of 1000 actinobacteria strains.</title>
        <authorList>
            <person name="Klenk H.-P."/>
        </authorList>
    </citation>
    <scope>NUCLEOTIDE SEQUENCE</scope>
    <source>
        <strain evidence="2">DSM 10695</strain>
    </source>
</reference>
<sequence>MSHPRYLAGPSRSALRNLPAPRHLQASRKKGPVHWAHERRELLGRRQYGFSPIPTSVPAPERSHDQRKPPAISREASD</sequence>
<keyword evidence="3" id="KW-1185">Reference proteome</keyword>
<evidence type="ECO:0000313" key="3">
    <source>
        <dbReference type="Proteomes" id="UP000617426"/>
    </source>
</evidence>
<proteinExistence type="predicted"/>
<evidence type="ECO:0000256" key="1">
    <source>
        <dbReference type="SAM" id="MobiDB-lite"/>
    </source>
</evidence>
<evidence type="ECO:0000313" key="2">
    <source>
        <dbReference type="EMBL" id="MBB6333906.1"/>
    </source>
</evidence>
<comment type="caution">
    <text evidence="2">The sequence shown here is derived from an EMBL/GenBank/DDBJ whole genome shotgun (WGS) entry which is preliminary data.</text>
</comment>
<feature type="compositionally biased region" description="Basic and acidic residues" evidence="1">
    <location>
        <begin position="35"/>
        <end position="44"/>
    </location>
</feature>
<protein>
    <submittedName>
        <fullName evidence="2">Uncharacterized protein</fullName>
    </submittedName>
</protein>
<gene>
    <name evidence="2" type="ORF">HD592_000471</name>
</gene>
<organism evidence="2 3">
    <name type="scientific">Schaalia hyovaginalis</name>
    <dbReference type="NCBI Taxonomy" id="29316"/>
    <lineage>
        <taxon>Bacteria</taxon>
        <taxon>Bacillati</taxon>
        <taxon>Actinomycetota</taxon>
        <taxon>Actinomycetes</taxon>
        <taxon>Actinomycetales</taxon>
        <taxon>Actinomycetaceae</taxon>
        <taxon>Schaalia</taxon>
    </lineage>
</organism>
<feature type="region of interest" description="Disordered" evidence="1">
    <location>
        <begin position="1"/>
        <end position="78"/>
    </location>
</feature>
<accession>A0A923IY19</accession>
<dbReference type="EMBL" id="JACHMK010000001">
    <property type="protein sequence ID" value="MBB6333906.1"/>
    <property type="molecule type" value="Genomic_DNA"/>
</dbReference>
<dbReference type="AlphaFoldDB" id="A0A923IY19"/>